<reference evidence="3" key="1">
    <citation type="submission" date="2016-06" db="EMBL/GenBank/DDBJ databases">
        <authorList>
            <person name="Olsen C.W."/>
            <person name="Carey S."/>
            <person name="Hinshaw L."/>
            <person name="Karasin A.I."/>
        </authorList>
    </citation>
    <scope>NUCLEOTIDE SEQUENCE [LARGE SCALE GENOMIC DNA]</scope>
    <source>
        <strain evidence="4">BazSymA</strain>
        <strain evidence="3">BazSymB</strain>
    </source>
</reference>
<dbReference type="Pfam" id="PF19489">
    <property type="entry name" value="SLT_4"/>
    <property type="match status" value="1"/>
</dbReference>
<dbReference type="OrthoDB" id="9789144at2"/>
<gene>
    <name evidence="4" type="ORF">BAZSYMA_ACONTIG00018_5</name>
    <name evidence="3" type="ORF">BAZSYMB_SCAFFOLD00035_14</name>
</gene>
<dbReference type="Proteomes" id="UP000198988">
    <property type="component" value="Unassembled WGS sequence"/>
</dbReference>
<dbReference type="InterPro" id="IPR023346">
    <property type="entry name" value="Lysozyme-like_dom_sf"/>
</dbReference>
<dbReference type="Gene3D" id="1.10.530.10">
    <property type="match status" value="1"/>
</dbReference>
<feature type="signal peptide" evidence="1">
    <location>
        <begin position="1"/>
        <end position="21"/>
    </location>
</feature>
<evidence type="ECO:0000313" key="6">
    <source>
        <dbReference type="Proteomes" id="UP000198988"/>
    </source>
</evidence>
<evidence type="ECO:0000256" key="1">
    <source>
        <dbReference type="SAM" id="SignalP"/>
    </source>
</evidence>
<name>A0A1H6KNA7_9GAMM</name>
<evidence type="ECO:0000313" key="3">
    <source>
        <dbReference type="EMBL" id="SEH73301.1"/>
    </source>
</evidence>
<dbReference type="EMBL" id="CDSC02000272">
    <property type="protein sequence ID" value="SEH86347.1"/>
    <property type="molecule type" value="Genomic_DNA"/>
</dbReference>
<evidence type="ECO:0000313" key="5">
    <source>
        <dbReference type="Proteomes" id="UP000198559"/>
    </source>
</evidence>
<accession>A0A1H6KNA7</accession>
<keyword evidence="3" id="KW-0449">Lipoprotein</keyword>
<sequence>MKKLTLLLLSLFLSGCFSLFSSDAITVGNICTLMDEEVRWYKAVKASEKKYGVPMHVQLAIIYQESHFESDARPPREKLFSVIPWFRPTTARGFAQATDATWALYKLKTGNTDASREDFEDAVDFVGWYVNRSAKRSNINKADAYNQYLAYHEGHGGFNRKTHHAKLWLKKVAKEVSANARRYQRQLNQCTSRLDKNSIWSFF</sequence>
<evidence type="ECO:0000313" key="4">
    <source>
        <dbReference type="EMBL" id="SEH86347.1"/>
    </source>
</evidence>
<dbReference type="STRING" id="235205.BAZSYMB_SCAFFOLD00035_14"/>
<proteinExistence type="predicted"/>
<dbReference type="SUPFAM" id="SSF53955">
    <property type="entry name" value="Lysozyme-like"/>
    <property type="match status" value="1"/>
</dbReference>
<protein>
    <submittedName>
        <fullName evidence="3">Lipoprotein</fullName>
    </submittedName>
</protein>
<feature type="domain" description="Transglycosylase SLT" evidence="2">
    <location>
        <begin position="5"/>
        <end position="190"/>
    </location>
</feature>
<dbReference type="Proteomes" id="UP000198559">
    <property type="component" value="Unassembled WGS sequence"/>
</dbReference>
<dbReference type="EMBL" id="CVUD02000111">
    <property type="protein sequence ID" value="SEH73301.1"/>
    <property type="molecule type" value="Genomic_DNA"/>
</dbReference>
<feature type="chain" id="PRO_5014063576" evidence="1">
    <location>
        <begin position="22"/>
        <end position="203"/>
    </location>
</feature>
<dbReference type="PROSITE" id="PS51257">
    <property type="entry name" value="PROKAR_LIPOPROTEIN"/>
    <property type="match status" value="1"/>
</dbReference>
<dbReference type="InterPro" id="IPR045795">
    <property type="entry name" value="SLT_4"/>
</dbReference>
<evidence type="ECO:0000259" key="2">
    <source>
        <dbReference type="Pfam" id="PF19489"/>
    </source>
</evidence>
<dbReference type="AlphaFoldDB" id="A0A1H6KNA7"/>
<dbReference type="RefSeq" id="WP_090716404.1">
    <property type="nucleotide sequence ID" value="NZ_CAESAP020000173.1"/>
</dbReference>
<organism evidence="3 5">
    <name type="scientific">Bathymodiolus azoricus thioautotrophic gill symbiont</name>
    <dbReference type="NCBI Taxonomy" id="235205"/>
    <lineage>
        <taxon>Bacteria</taxon>
        <taxon>Pseudomonadati</taxon>
        <taxon>Pseudomonadota</taxon>
        <taxon>Gammaproteobacteria</taxon>
        <taxon>sulfur-oxidizing symbionts</taxon>
    </lineage>
</organism>
<keyword evidence="1" id="KW-0732">Signal</keyword>
<reference evidence="5 6" key="2">
    <citation type="submission" date="2016-06" db="EMBL/GenBank/DDBJ databases">
        <authorList>
            <person name="Petersen J."/>
            <person name="Sayavedra L."/>
        </authorList>
    </citation>
    <scope>NUCLEOTIDE SEQUENCE [LARGE SCALE GENOMIC DNA]</scope>
    <source>
        <strain evidence="6">BazSymA</strain>
        <strain evidence="5">BazSymB</strain>
    </source>
</reference>